<sequence length="59" mass="6387">MPGGCFIECSYISNSKAAEGHSAEPNSELTDSHRNARTTPLHLQAKSLGQKITVTLEMQ</sequence>
<proteinExistence type="predicted"/>
<protein>
    <submittedName>
        <fullName evidence="1">Uncharacterized protein</fullName>
    </submittedName>
</protein>
<comment type="caution">
    <text evidence="1">The sequence shown here is derived from an EMBL/GenBank/DDBJ whole genome shotgun (WGS) entry which is preliminary data.</text>
</comment>
<gene>
    <name evidence="1" type="ORF">DSO57_1016773</name>
</gene>
<reference evidence="1" key="1">
    <citation type="submission" date="2022-04" db="EMBL/GenBank/DDBJ databases">
        <title>Genome of the entomopathogenic fungus Entomophthora muscae.</title>
        <authorList>
            <person name="Elya C."/>
            <person name="Lovett B.R."/>
            <person name="Lee E."/>
            <person name="Macias A.M."/>
            <person name="Hajek A.E."/>
            <person name="De Bivort B.L."/>
            <person name="Kasson M.T."/>
            <person name="De Fine Licht H.H."/>
            <person name="Stajich J.E."/>
        </authorList>
    </citation>
    <scope>NUCLEOTIDE SEQUENCE</scope>
    <source>
        <strain evidence="1">Berkeley</strain>
    </source>
</reference>
<keyword evidence="2" id="KW-1185">Reference proteome</keyword>
<dbReference type="Proteomes" id="UP001165960">
    <property type="component" value="Unassembled WGS sequence"/>
</dbReference>
<name>A0ACC2U2K9_9FUNG</name>
<organism evidence="1 2">
    <name type="scientific">Entomophthora muscae</name>
    <dbReference type="NCBI Taxonomy" id="34485"/>
    <lineage>
        <taxon>Eukaryota</taxon>
        <taxon>Fungi</taxon>
        <taxon>Fungi incertae sedis</taxon>
        <taxon>Zoopagomycota</taxon>
        <taxon>Entomophthoromycotina</taxon>
        <taxon>Entomophthoromycetes</taxon>
        <taxon>Entomophthorales</taxon>
        <taxon>Entomophthoraceae</taxon>
        <taxon>Entomophthora</taxon>
    </lineage>
</organism>
<dbReference type="EMBL" id="QTSX02001489">
    <property type="protein sequence ID" value="KAJ9081234.1"/>
    <property type="molecule type" value="Genomic_DNA"/>
</dbReference>
<accession>A0ACC2U2K9</accession>
<evidence type="ECO:0000313" key="1">
    <source>
        <dbReference type="EMBL" id="KAJ9081234.1"/>
    </source>
</evidence>
<feature type="non-terminal residue" evidence="1">
    <location>
        <position position="59"/>
    </location>
</feature>
<evidence type="ECO:0000313" key="2">
    <source>
        <dbReference type="Proteomes" id="UP001165960"/>
    </source>
</evidence>